<evidence type="ECO:0000256" key="1">
    <source>
        <dbReference type="SAM" id="MobiDB-lite"/>
    </source>
</evidence>
<comment type="caution">
    <text evidence="2">The sequence shown here is derived from an EMBL/GenBank/DDBJ whole genome shotgun (WGS) entry which is preliminary data.</text>
</comment>
<dbReference type="Proteomes" id="UP001305647">
    <property type="component" value="Unassembled WGS sequence"/>
</dbReference>
<gene>
    <name evidence="2" type="ORF">N658DRAFT_203465</name>
</gene>
<keyword evidence="3" id="KW-1185">Reference proteome</keyword>
<organism evidence="2 3">
    <name type="scientific">Parathielavia hyrcaniae</name>
    <dbReference type="NCBI Taxonomy" id="113614"/>
    <lineage>
        <taxon>Eukaryota</taxon>
        <taxon>Fungi</taxon>
        <taxon>Dikarya</taxon>
        <taxon>Ascomycota</taxon>
        <taxon>Pezizomycotina</taxon>
        <taxon>Sordariomycetes</taxon>
        <taxon>Sordariomycetidae</taxon>
        <taxon>Sordariales</taxon>
        <taxon>Chaetomiaceae</taxon>
        <taxon>Parathielavia</taxon>
    </lineage>
</organism>
<protein>
    <submittedName>
        <fullName evidence="2">Uncharacterized protein</fullName>
    </submittedName>
</protein>
<name>A0AAN6PYL4_9PEZI</name>
<proteinExistence type="predicted"/>
<dbReference type="EMBL" id="MU863653">
    <property type="protein sequence ID" value="KAK4099034.1"/>
    <property type="molecule type" value="Genomic_DNA"/>
</dbReference>
<feature type="region of interest" description="Disordered" evidence="1">
    <location>
        <begin position="1"/>
        <end position="42"/>
    </location>
</feature>
<reference evidence="2" key="2">
    <citation type="submission" date="2023-05" db="EMBL/GenBank/DDBJ databases">
        <authorList>
            <consortium name="Lawrence Berkeley National Laboratory"/>
            <person name="Steindorff A."/>
            <person name="Hensen N."/>
            <person name="Bonometti L."/>
            <person name="Westerberg I."/>
            <person name="Brannstrom I.O."/>
            <person name="Guillou S."/>
            <person name="Cros-Aarteil S."/>
            <person name="Calhoun S."/>
            <person name="Haridas S."/>
            <person name="Kuo A."/>
            <person name="Mondo S."/>
            <person name="Pangilinan J."/>
            <person name="Riley R."/>
            <person name="Labutti K."/>
            <person name="Andreopoulos B."/>
            <person name="Lipzen A."/>
            <person name="Chen C."/>
            <person name="Yanf M."/>
            <person name="Daum C."/>
            <person name="Ng V."/>
            <person name="Clum A."/>
            <person name="Ohm R."/>
            <person name="Martin F."/>
            <person name="Silar P."/>
            <person name="Natvig D."/>
            <person name="Lalanne C."/>
            <person name="Gautier V."/>
            <person name="Ament-Velasquez S.L."/>
            <person name="Kruys A."/>
            <person name="Hutchinson M.I."/>
            <person name="Powell A.J."/>
            <person name="Barry K."/>
            <person name="Miller A.N."/>
            <person name="Grigoriev I.V."/>
            <person name="Debuchy R."/>
            <person name="Gladieux P."/>
            <person name="Thoren M.H."/>
            <person name="Johannesson H."/>
        </authorList>
    </citation>
    <scope>NUCLEOTIDE SEQUENCE</scope>
    <source>
        <strain evidence="2">CBS 757.83</strain>
    </source>
</reference>
<evidence type="ECO:0000313" key="3">
    <source>
        <dbReference type="Proteomes" id="UP001305647"/>
    </source>
</evidence>
<reference evidence="2" key="1">
    <citation type="journal article" date="2023" name="Mol. Phylogenet. Evol.">
        <title>Genome-scale phylogeny and comparative genomics of the fungal order Sordariales.</title>
        <authorList>
            <person name="Hensen N."/>
            <person name="Bonometti L."/>
            <person name="Westerberg I."/>
            <person name="Brannstrom I.O."/>
            <person name="Guillou S."/>
            <person name="Cros-Aarteil S."/>
            <person name="Calhoun S."/>
            <person name="Haridas S."/>
            <person name="Kuo A."/>
            <person name="Mondo S."/>
            <person name="Pangilinan J."/>
            <person name="Riley R."/>
            <person name="LaButti K."/>
            <person name="Andreopoulos B."/>
            <person name="Lipzen A."/>
            <person name="Chen C."/>
            <person name="Yan M."/>
            <person name="Daum C."/>
            <person name="Ng V."/>
            <person name="Clum A."/>
            <person name="Steindorff A."/>
            <person name="Ohm R.A."/>
            <person name="Martin F."/>
            <person name="Silar P."/>
            <person name="Natvig D.O."/>
            <person name="Lalanne C."/>
            <person name="Gautier V."/>
            <person name="Ament-Velasquez S.L."/>
            <person name="Kruys A."/>
            <person name="Hutchinson M.I."/>
            <person name="Powell A.J."/>
            <person name="Barry K."/>
            <person name="Miller A.N."/>
            <person name="Grigoriev I.V."/>
            <person name="Debuchy R."/>
            <person name="Gladieux P."/>
            <person name="Hiltunen Thoren M."/>
            <person name="Johannesson H."/>
        </authorList>
    </citation>
    <scope>NUCLEOTIDE SEQUENCE</scope>
    <source>
        <strain evidence="2">CBS 757.83</strain>
    </source>
</reference>
<evidence type="ECO:0000313" key="2">
    <source>
        <dbReference type="EMBL" id="KAK4099034.1"/>
    </source>
</evidence>
<sequence>MPRRQGLARLQNDFFASRRPDRAFSSSRAHRQPKPTTRCNAPYIRASRVSGHAASCDGASTGPHASCPTALPTSQRCVVPARSPREGAWHGSTVASVGSCPRCHSRMSFHADHLFAVLLW</sequence>
<accession>A0AAN6PYL4</accession>
<dbReference type="AlphaFoldDB" id="A0AAN6PYL4"/>